<dbReference type="RefSeq" id="WP_136079321.1">
    <property type="nucleotide sequence ID" value="NZ_CAAHFG010000001.1"/>
</dbReference>
<dbReference type="EMBL" id="CAAHFG010000001">
    <property type="protein sequence ID" value="VGO13779.1"/>
    <property type="molecule type" value="Genomic_DNA"/>
</dbReference>
<dbReference type="AlphaFoldDB" id="A0A6C2U1V4"/>
<dbReference type="Gene3D" id="1.20.5.2950">
    <property type="match status" value="1"/>
</dbReference>
<keyword evidence="2" id="KW-1185">Reference proteome</keyword>
<evidence type="ECO:0000313" key="2">
    <source>
        <dbReference type="Proteomes" id="UP000366872"/>
    </source>
</evidence>
<accession>A0A6C2U1V4</accession>
<dbReference type="Proteomes" id="UP000366872">
    <property type="component" value="Unassembled WGS sequence"/>
</dbReference>
<evidence type="ECO:0008006" key="3">
    <source>
        <dbReference type="Google" id="ProtNLM"/>
    </source>
</evidence>
<organism evidence="1 2">
    <name type="scientific">Pontiella desulfatans</name>
    <dbReference type="NCBI Taxonomy" id="2750659"/>
    <lineage>
        <taxon>Bacteria</taxon>
        <taxon>Pseudomonadati</taxon>
        <taxon>Kiritimatiellota</taxon>
        <taxon>Kiritimatiellia</taxon>
        <taxon>Kiritimatiellales</taxon>
        <taxon>Pontiellaceae</taxon>
        <taxon>Pontiella</taxon>
    </lineage>
</organism>
<name>A0A6C2U1V4_PONDE</name>
<gene>
    <name evidence="1" type="ORF">PDESU_02336</name>
</gene>
<evidence type="ECO:0000313" key="1">
    <source>
        <dbReference type="EMBL" id="VGO13779.1"/>
    </source>
</evidence>
<proteinExistence type="predicted"/>
<protein>
    <recommendedName>
        <fullName evidence="3">V-type ATP synthase subunit E</fullName>
    </recommendedName>
</protein>
<sequence>MAEELKHLIEQIQKEGVEKANKEADSIISKAKEKAAKIVAEAETKAQETLKRAETESAAFAERSVKTLEQAARDLLITVGQGCEKVVTATLGKEVDSALSTDVLGKMIADVVKQGKDGATVTVSESDKAGLTALCAGIAKESGKTVELEASSEILSGFKVVFEGQNASLDYTGEAVAAALAAFLRPELAKTVSGVAREQISK</sequence>
<reference evidence="1 2" key="1">
    <citation type="submission" date="2019-04" db="EMBL/GenBank/DDBJ databases">
        <authorList>
            <person name="Van Vliet M D."/>
        </authorList>
    </citation>
    <scope>NUCLEOTIDE SEQUENCE [LARGE SCALE GENOMIC DNA]</scope>
    <source>
        <strain evidence="1 2">F1</strain>
    </source>
</reference>